<dbReference type="InParanoid" id="A0A7J7CKN0"/>
<dbReference type="EMBL" id="JAAARO010000015">
    <property type="protein sequence ID" value="KAF5734536.1"/>
    <property type="molecule type" value="Genomic_DNA"/>
</dbReference>
<dbReference type="Pfam" id="PF04101">
    <property type="entry name" value="Glyco_tran_28_C"/>
    <property type="match status" value="1"/>
</dbReference>
<comment type="caution">
    <text evidence="12">The sequence shown here is derived from an EMBL/GenBank/DDBJ whole genome shotgun (WGS) entry which is preliminary data.</text>
</comment>
<dbReference type="SUPFAM" id="SSF53756">
    <property type="entry name" value="UDP-Glycosyltransferase/glycogen phosphorylase"/>
    <property type="match status" value="1"/>
</dbReference>
<dbReference type="Pfam" id="PF03033">
    <property type="entry name" value="Glyco_transf_28"/>
    <property type="match status" value="1"/>
</dbReference>
<keyword evidence="7" id="KW-0472">Membrane</keyword>
<feature type="domain" description="Glycosyl transferase family 28 C-terminal" evidence="11">
    <location>
        <begin position="252"/>
        <end position="394"/>
    </location>
</feature>
<evidence type="ECO:0000256" key="8">
    <source>
        <dbReference type="ARBA" id="ARBA00023306"/>
    </source>
</evidence>
<dbReference type="FunCoup" id="A0A7J7CKN0">
    <property type="interactions" value="39"/>
</dbReference>
<evidence type="ECO:0000256" key="2">
    <source>
        <dbReference type="ARBA" id="ARBA00022618"/>
    </source>
</evidence>
<sequence length="434" mass="47700">MGFTISYSLKYCPSSFRSFSNKPRSVEIFCCLSLEQSNHKITTKPTSINGGDSESNSLRVVFAAGGTGGHISPAVAIADELKFIEPTTQILFMGTRNSMESAAVPSAGYNFLPVPAVKLFRPFFSPRNLLLPYNLIVSTLQCYRELQDFDPHIVVGTGGYVSFSICLAAAIKGAKVVIQEQNSVPGIANWVLSFFADMVFVAFNSTVDSFWGRHKCVVCGNPVRLSLRKYISKAVARLKFFPNSVRDEEAKVILVLGGSLGANAVNIALLNLYYQMLLDHQNWFIIWQTGVQAYDEMESLVKIRPRLLLKPFFHSMDSAYAAADLIVSRAGAMTCSEILATGKPAILIPSADVAEGHQVRNATLMADVAGSRVIFEDELDSTTLGTAIEEILSMLNPLPFDSLLFSECTFLSSKRSLIVYVKYLCINFHLTFAL</sequence>
<dbReference type="Proteomes" id="UP000593562">
    <property type="component" value="Unassembled WGS sequence"/>
</dbReference>
<evidence type="ECO:0000256" key="7">
    <source>
        <dbReference type="ARBA" id="ARBA00023136"/>
    </source>
</evidence>
<dbReference type="Gene3D" id="3.40.50.2000">
    <property type="entry name" value="Glycogen Phosphorylase B"/>
    <property type="match status" value="2"/>
</dbReference>
<dbReference type="InterPro" id="IPR007235">
    <property type="entry name" value="Glyco_trans_28_C"/>
</dbReference>
<evidence type="ECO:0000259" key="11">
    <source>
        <dbReference type="Pfam" id="PF04101"/>
    </source>
</evidence>
<evidence type="ECO:0000313" key="12">
    <source>
        <dbReference type="EMBL" id="KAF5734536.1"/>
    </source>
</evidence>
<dbReference type="PANTHER" id="PTHR21015">
    <property type="entry name" value="UDP-N-ACETYLGLUCOSAMINE--N-ACETYLMURAMYL-(PENTAPEPTIDE) PYROPHOSPHORYL-UNDECAPRENOL N-ACETYLGLUCOSAMINE TRANSFERASE 1"/>
    <property type="match status" value="1"/>
</dbReference>
<evidence type="ECO:0000256" key="5">
    <source>
        <dbReference type="ARBA" id="ARBA00022960"/>
    </source>
</evidence>
<keyword evidence="4" id="KW-0808">Transferase</keyword>
<dbReference type="HAMAP" id="MF_00033">
    <property type="entry name" value="MurG"/>
    <property type="match status" value="1"/>
</dbReference>
<evidence type="ECO:0000259" key="10">
    <source>
        <dbReference type="Pfam" id="PF03033"/>
    </source>
</evidence>
<evidence type="ECO:0000313" key="13">
    <source>
        <dbReference type="Proteomes" id="UP000593562"/>
    </source>
</evidence>
<dbReference type="GO" id="GO:0008360">
    <property type="term" value="P:regulation of cell shape"/>
    <property type="evidence" value="ECO:0007669"/>
    <property type="project" value="UniProtKB-KW"/>
</dbReference>
<dbReference type="GO" id="GO:0050511">
    <property type="term" value="F:undecaprenyldiphospho-muramoylpentapeptide beta-N-acetylglucosaminyltransferase activity"/>
    <property type="evidence" value="ECO:0007669"/>
    <property type="project" value="InterPro"/>
</dbReference>
<dbReference type="InterPro" id="IPR006009">
    <property type="entry name" value="GlcNAc_MurG"/>
</dbReference>
<reference evidence="12 13" key="1">
    <citation type="journal article" date="2020" name="Nat. Commun.">
        <title>Genome of Tripterygium wilfordii and identification of cytochrome P450 involved in triptolide biosynthesis.</title>
        <authorList>
            <person name="Tu L."/>
            <person name="Su P."/>
            <person name="Zhang Z."/>
            <person name="Gao L."/>
            <person name="Wang J."/>
            <person name="Hu T."/>
            <person name="Zhou J."/>
            <person name="Zhang Y."/>
            <person name="Zhao Y."/>
            <person name="Liu Y."/>
            <person name="Song Y."/>
            <person name="Tong Y."/>
            <person name="Lu Y."/>
            <person name="Yang J."/>
            <person name="Xu C."/>
            <person name="Jia M."/>
            <person name="Peters R.J."/>
            <person name="Huang L."/>
            <person name="Gao W."/>
        </authorList>
    </citation>
    <scope>NUCLEOTIDE SEQUENCE [LARGE SCALE GENOMIC DNA]</scope>
    <source>
        <strain evidence="13">cv. XIE 37</strain>
        <tissue evidence="12">Leaf</tissue>
    </source>
</reference>
<dbReference type="CDD" id="cd03785">
    <property type="entry name" value="GT28_MurG"/>
    <property type="match status" value="1"/>
</dbReference>
<dbReference type="GO" id="GO:0005975">
    <property type="term" value="P:carbohydrate metabolic process"/>
    <property type="evidence" value="ECO:0007669"/>
    <property type="project" value="InterPro"/>
</dbReference>
<feature type="domain" description="Glycosyltransferase family 28 N-terminal" evidence="10">
    <location>
        <begin position="60"/>
        <end position="200"/>
    </location>
</feature>
<dbReference type="AlphaFoldDB" id="A0A7J7CKN0"/>
<evidence type="ECO:0000256" key="6">
    <source>
        <dbReference type="ARBA" id="ARBA00022984"/>
    </source>
</evidence>
<dbReference type="PANTHER" id="PTHR21015:SF22">
    <property type="entry name" value="GLYCOSYLTRANSFERASE"/>
    <property type="match status" value="1"/>
</dbReference>
<protein>
    <recommendedName>
        <fullName evidence="14">UDP-N-acetylglucosamine--N-acetylmuramyl-(Pentapeptide) pyrophosphoryl-undecaprenol N-acetylglucosamine transferase</fullName>
    </recommendedName>
</protein>
<gene>
    <name evidence="12" type="ORF">HS088_TW15G00028</name>
</gene>
<keyword evidence="13" id="KW-1185">Reference proteome</keyword>
<organism evidence="12 13">
    <name type="scientific">Tripterygium wilfordii</name>
    <name type="common">Thunder God vine</name>
    <dbReference type="NCBI Taxonomy" id="458696"/>
    <lineage>
        <taxon>Eukaryota</taxon>
        <taxon>Viridiplantae</taxon>
        <taxon>Streptophyta</taxon>
        <taxon>Embryophyta</taxon>
        <taxon>Tracheophyta</taxon>
        <taxon>Spermatophyta</taxon>
        <taxon>Magnoliopsida</taxon>
        <taxon>eudicotyledons</taxon>
        <taxon>Gunneridae</taxon>
        <taxon>Pentapetalae</taxon>
        <taxon>rosids</taxon>
        <taxon>fabids</taxon>
        <taxon>Celastrales</taxon>
        <taxon>Celastraceae</taxon>
        <taxon>Tripterygium</taxon>
    </lineage>
</organism>
<keyword evidence="9" id="KW-0961">Cell wall biogenesis/degradation</keyword>
<keyword evidence="2" id="KW-0132">Cell division</keyword>
<name>A0A7J7CKN0_TRIWF</name>
<dbReference type="InterPro" id="IPR004276">
    <property type="entry name" value="GlycoTrans_28_N"/>
</dbReference>
<evidence type="ECO:0000256" key="4">
    <source>
        <dbReference type="ARBA" id="ARBA00022679"/>
    </source>
</evidence>
<keyword evidence="1" id="KW-1003">Cell membrane</keyword>
<evidence type="ECO:0000256" key="3">
    <source>
        <dbReference type="ARBA" id="ARBA00022676"/>
    </source>
</evidence>
<keyword evidence="8" id="KW-0131">Cell cycle</keyword>
<accession>A0A7J7CKN0</accession>
<proteinExistence type="inferred from homology"/>
<dbReference type="GO" id="GO:0071555">
    <property type="term" value="P:cell wall organization"/>
    <property type="evidence" value="ECO:0007669"/>
    <property type="project" value="UniProtKB-KW"/>
</dbReference>
<keyword evidence="6" id="KW-0573">Peptidoglycan synthesis</keyword>
<keyword evidence="3" id="KW-0328">Glycosyltransferase</keyword>
<evidence type="ECO:0008006" key="14">
    <source>
        <dbReference type="Google" id="ProtNLM"/>
    </source>
</evidence>
<evidence type="ECO:0000256" key="9">
    <source>
        <dbReference type="ARBA" id="ARBA00023316"/>
    </source>
</evidence>
<keyword evidence="5" id="KW-0133">Cell shape</keyword>
<evidence type="ECO:0000256" key="1">
    <source>
        <dbReference type="ARBA" id="ARBA00022475"/>
    </source>
</evidence>
<dbReference type="GO" id="GO:0051301">
    <property type="term" value="P:cell division"/>
    <property type="evidence" value="ECO:0007669"/>
    <property type="project" value="UniProtKB-KW"/>
</dbReference>